<organism evidence="2">
    <name type="scientific">uncultured delta proteobacterium HF0130_19C20</name>
    <dbReference type="NCBI Taxonomy" id="710828"/>
    <lineage>
        <taxon>Bacteria</taxon>
        <taxon>Deltaproteobacteria</taxon>
        <taxon>environmental samples</taxon>
    </lineage>
</organism>
<feature type="transmembrane region" description="Helical" evidence="1">
    <location>
        <begin position="6"/>
        <end position="26"/>
    </location>
</feature>
<sequence length="127" mass="14248">MIRFTLFLLLFFVPVLEILILIQLNYIMHLGTIFLQCAVTLAAGVWLLQDEYFSLWTIVESELLNNRLPAEEVVADLLLLGGCILLVVPGLLTDSLGLAVFIPAVRQECIQLIRNNMKKSLHLASPD</sequence>
<dbReference type="AlphaFoldDB" id="E0XT76"/>
<reference evidence="2" key="1">
    <citation type="journal article" date="2011" name="Environ. Microbiol.">
        <title>Time-series analyses of Monterey Bay coastal microbial picoplankton using a 'genome proxy' microarray.</title>
        <authorList>
            <person name="Rich V.I."/>
            <person name="Pham V.D."/>
            <person name="Eppley J."/>
            <person name="Shi Y."/>
            <person name="DeLong E.F."/>
        </authorList>
    </citation>
    <scope>NUCLEOTIDE SEQUENCE</scope>
</reference>
<dbReference type="Pfam" id="PF04186">
    <property type="entry name" value="FxsA"/>
    <property type="match status" value="1"/>
</dbReference>
<evidence type="ECO:0000256" key="1">
    <source>
        <dbReference type="SAM" id="Phobius"/>
    </source>
</evidence>
<dbReference type="PANTHER" id="PTHR35335:SF1">
    <property type="entry name" value="UPF0716 PROTEIN FXSA"/>
    <property type="match status" value="1"/>
</dbReference>
<proteinExistence type="predicted"/>
<dbReference type="NCBIfam" id="NF008528">
    <property type="entry name" value="PRK11463.1-2"/>
    <property type="match status" value="1"/>
</dbReference>
<dbReference type="InterPro" id="IPR007313">
    <property type="entry name" value="FxsA"/>
</dbReference>
<evidence type="ECO:0008006" key="3">
    <source>
        <dbReference type="Google" id="ProtNLM"/>
    </source>
</evidence>
<protein>
    <recommendedName>
        <fullName evidence="3">Protein affecting phage t7 exclusion by the f plasmid</fullName>
    </recommendedName>
</protein>
<dbReference type="GO" id="GO:0016020">
    <property type="term" value="C:membrane"/>
    <property type="evidence" value="ECO:0007669"/>
    <property type="project" value="InterPro"/>
</dbReference>
<name>E0XT76_9DELT</name>
<keyword evidence="1" id="KW-0812">Transmembrane</keyword>
<dbReference type="EMBL" id="GU474869">
    <property type="protein sequence ID" value="ADI17617.1"/>
    <property type="molecule type" value="Genomic_DNA"/>
</dbReference>
<dbReference type="PANTHER" id="PTHR35335">
    <property type="entry name" value="UPF0716 PROTEIN FXSA"/>
    <property type="match status" value="1"/>
</dbReference>
<accession>E0XT76</accession>
<keyword evidence="1" id="KW-1133">Transmembrane helix</keyword>
<evidence type="ECO:0000313" key="2">
    <source>
        <dbReference type="EMBL" id="ADI17617.1"/>
    </source>
</evidence>
<keyword evidence="1" id="KW-0472">Membrane</keyword>
<feature type="transmembrane region" description="Helical" evidence="1">
    <location>
        <begin position="33"/>
        <end position="49"/>
    </location>
</feature>